<dbReference type="Pfam" id="PF05225">
    <property type="entry name" value="HTH_psq"/>
    <property type="match status" value="1"/>
</dbReference>
<keyword evidence="4" id="KW-1185">Reference proteome</keyword>
<dbReference type="AlphaFoldDB" id="A0AAV8XYA0"/>
<proteinExistence type="predicted"/>
<protein>
    <recommendedName>
        <fullName evidence="2">HTH psq-type domain-containing protein</fullName>
    </recommendedName>
</protein>
<dbReference type="SUPFAM" id="SSF46689">
    <property type="entry name" value="Homeodomain-like"/>
    <property type="match status" value="1"/>
</dbReference>
<evidence type="ECO:0000259" key="2">
    <source>
        <dbReference type="Pfam" id="PF05225"/>
    </source>
</evidence>
<dbReference type="EMBL" id="JAPWTK010000275">
    <property type="protein sequence ID" value="KAJ8943821.1"/>
    <property type="molecule type" value="Genomic_DNA"/>
</dbReference>
<dbReference type="Gene3D" id="1.10.10.60">
    <property type="entry name" value="Homeodomain-like"/>
    <property type="match status" value="1"/>
</dbReference>
<organism evidence="3 4">
    <name type="scientific">Aromia moschata</name>
    <dbReference type="NCBI Taxonomy" id="1265417"/>
    <lineage>
        <taxon>Eukaryota</taxon>
        <taxon>Metazoa</taxon>
        <taxon>Ecdysozoa</taxon>
        <taxon>Arthropoda</taxon>
        <taxon>Hexapoda</taxon>
        <taxon>Insecta</taxon>
        <taxon>Pterygota</taxon>
        <taxon>Neoptera</taxon>
        <taxon>Endopterygota</taxon>
        <taxon>Coleoptera</taxon>
        <taxon>Polyphaga</taxon>
        <taxon>Cucujiformia</taxon>
        <taxon>Chrysomeloidea</taxon>
        <taxon>Cerambycidae</taxon>
        <taxon>Cerambycinae</taxon>
        <taxon>Callichromatini</taxon>
        <taxon>Aromia</taxon>
    </lineage>
</organism>
<evidence type="ECO:0000256" key="1">
    <source>
        <dbReference type="ARBA" id="ARBA00004123"/>
    </source>
</evidence>
<dbReference type="GO" id="GO:0003677">
    <property type="term" value="F:DNA binding"/>
    <property type="evidence" value="ECO:0007669"/>
    <property type="project" value="InterPro"/>
</dbReference>
<accession>A0AAV8XYA0</accession>
<feature type="domain" description="HTH psq-type" evidence="2">
    <location>
        <begin position="14"/>
        <end position="46"/>
    </location>
</feature>
<evidence type="ECO:0000313" key="3">
    <source>
        <dbReference type="EMBL" id="KAJ8943821.1"/>
    </source>
</evidence>
<name>A0AAV8XYA0_9CUCU</name>
<dbReference type="InterPro" id="IPR007889">
    <property type="entry name" value="HTH_Psq"/>
</dbReference>
<reference evidence="3" key="1">
    <citation type="journal article" date="2023" name="Insect Mol. Biol.">
        <title>Genome sequencing provides insights into the evolution of gene families encoding plant cell wall-degrading enzymes in longhorned beetles.</title>
        <authorList>
            <person name="Shin N.R."/>
            <person name="Okamura Y."/>
            <person name="Kirsch R."/>
            <person name="Pauchet Y."/>
        </authorList>
    </citation>
    <scope>NUCLEOTIDE SEQUENCE</scope>
    <source>
        <strain evidence="3">AMC_N1</strain>
    </source>
</reference>
<gene>
    <name evidence="3" type="ORF">NQ318_020893</name>
</gene>
<comment type="caution">
    <text evidence="3">The sequence shown here is derived from an EMBL/GenBank/DDBJ whole genome shotgun (WGS) entry which is preliminary data.</text>
</comment>
<dbReference type="Proteomes" id="UP001162162">
    <property type="component" value="Unassembled WGS sequence"/>
</dbReference>
<dbReference type="InterPro" id="IPR009057">
    <property type="entry name" value="Homeodomain-like_sf"/>
</dbReference>
<comment type="subcellular location">
    <subcellularLocation>
        <location evidence="1">Nucleus</location>
    </subcellularLocation>
</comment>
<dbReference type="GO" id="GO:0005634">
    <property type="term" value="C:nucleus"/>
    <property type="evidence" value="ECO:0007669"/>
    <property type="project" value="UniProtKB-SubCell"/>
</dbReference>
<evidence type="ECO:0000313" key="4">
    <source>
        <dbReference type="Proteomes" id="UP001162162"/>
    </source>
</evidence>
<sequence length="168" mass="19135">MDTLSKKRKQWSATDMTNAIESVRNRSMGYLAAAKAFKVPRTTLFRLCNTEGPPATVSKTQLGKKPVLSPELEEELVRYLLLMDKKFFGLTRRDVRSMAFHITYHIHSPFCANLQEKIATLSLRNPTGTSLARAVGFNRENVDEFFNLLEEVMTKQNYGPHQIYTCGT</sequence>